<evidence type="ECO:0000256" key="4">
    <source>
        <dbReference type="ARBA" id="ARBA00023145"/>
    </source>
</evidence>
<dbReference type="GO" id="GO:0005829">
    <property type="term" value="C:cytosol"/>
    <property type="evidence" value="ECO:0007669"/>
    <property type="project" value="TreeGrafter"/>
</dbReference>
<dbReference type="EC" id="4.1.1.50" evidence="8"/>
<evidence type="ECO:0000256" key="8">
    <source>
        <dbReference type="HAMAP-Rule" id="MF_00464"/>
    </source>
</evidence>
<comment type="catalytic activity">
    <reaction evidence="8">
        <text>S-adenosyl-L-methionine + H(+) = S-adenosyl 3-(methylsulfanyl)propylamine + CO2</text>
        <dbReference type="Rhea" id="RHEA:15981"/>
        <dbReference type="ChEBI" id="CHEBI:15378"/>
        <dbReference type="ChEBI" id="CHEBI:16526"/>
        <dbReference type="ChEBI" id="CHEBI:57443"/>
        <dbReference type="ChEBI" id="CHEBI:59789"/>
        <dbReference type="EC" id="4.1.1.50"/>
    </reaction>
</comment>
<keyword evidence="4 8" id="KW-0865">Zymogen</keyword>
<keyword evidence="8" id="KW-0949">S-adenosyl-L-methionine</keyword>
<keyword evidence="8" id="KW-0745">Spermidine biosynthesis</keyword>
<dbReference type="UniPathway" id="UPA00331">
    <property type="reaction ID" value="UER00451"/>
</dbReference>
<evidence type="ECO:0000256" key="2">
    <source>
        <dbReference type="ARBA" id="ARBA00022813"/>
    </source>
</evidence>
<keyword evidence="3 8" id="KW-0620">Polyamine biosynthesis</keyword>
<keyword evidence="2 8" id="KW-0068">Autocatalytic cleavage</keyword>
<comment type="caution">
    <text evidence="10">The sequence shown here is derived from an EMBL/GenBank/DDBJ whole genome shotgun (WGS) entry which is preliminary data.</text>
</comment>
<feature type="active site" description="Proton acceptor; for processing activity" evidence="8">
    <location>
        <position position="76"/>
    </location>
</feature>
<comment type="subunit">
    <text evidence="8">Heterotetramer of two alpha and two beta chains arranged as a dimer of alpha/beta heterodimers.</text>
</comment>
<accession>A0A7J3MYI0</accession>
<dbReference type="PANTHER" id="PTHR33866">
    <property type="entry name" value="S-ADENOSYLMETHIONINE DECARBOXYLASE PROENZYME"/>
    <property type="match status" value="1"/>
</dbReference>
<proteinExistence type="inferred from homology"/>
<feature type="chain" id="PRO_5035344707" description="S-adenosylmethionine decarboxylase beta chain" evidence="8">
    <location>
        <begin position="1"/>
        <end position="70"/>
    </location>
</feature>
<organism evidence="10">
    <name type="scientific">Ignisphaera aggregans</name>
    <dbReference type="NCBI Taxonomy" id="334771"/>
    <lineage>
        <taxon>Archaea</taxon>
        <taxon>Thermoproteota</taxon>
        <taxon>Thermoprotei</taxon>
        <taxon>Desulfurococcales</taxon>
        <taxon>Desulfurococcaceae</taxon>
        <taxon>Ignisphaera</taxon>
    </lineage>
</organism>
<dbReference type="InterPro" id="IPR003826">
    <property type="entry name" value="AdoMetDC_fam_prok"/>
</dbReference>
<keyword evidence="1 8" id="KW-0210">Decarboxylase</keyword>
<protein>
    <recommendedName>
        <fullName evidence="8">S-adenosylmethionine decarboxylase proenzyme</fullName>
        <shortName evidence="8">AdoMetDC</shortName>
        <shortName evidence="8">SAMDC</shortName>
        <ecNumber evidence="8">4.1.1.50</ecNumber>
    </recommendedName>
    <component>
        <recommendedName>
            <fullName evidence="8">S-adenosylmethionine decarboxylase beta chain</fullName>
        </recommendedName>
    </component>
    <component>
        <recommendedName>
            <fullName evidence="8">S-adenosylmethionine decarboxylase alpha chain</fullName>
        </recommendedName>
    </component>
</protein>
<comment type="cofactor">
    <cofactor evidence="8">
        <name>pyruvate</name>
        <dbReference type="ChEBI" id="CHEBI:15361"/>
    </cofactor>
    <text evidence="8">Binds 1 pyruvoyl group covalently per subunit.</text>
</comment>
<dbReference type="InterPro" id="IPR017716">
    <property type="entry name" value="S-AdoMet_deCOase_pro-enz"/>
</dbReference>
<keyword evidence="6 8" id="KW-0704">Schiff base</keyword>
<comment type="similarity">
    <text evidence="8">Belongs to the prokaryotic AdoMetDC family. Type 1 subfamily.</text>
</comment>
<dbReference type="EMBL" id="DTDH01000130">
    <property type="protein sequence ID" value="HGT98594.1"/>
    <property type="molecule type" value="Genomic_DNA"/>
</dbReference>
<evidence type="ECO:0000313" key="9">
    <source>
        <dbReference type="EMBL" id="HFQ79406.1"/>
    </source>
</evidence>
<feature type="modified residue" description="Pyruvic acid (Ser); by autocatalysis" evidence="8">
    <location>
        <position position="71"/>
    </location>
</feature>
<sequence>MEASLLEKKVLVYGKHIVGDLYECEEDKLNDVLYLVNLVREAAIVGNMTLLDIKSWKIGFGVSVFGIVLESHISIHTWPEYSFATVDVYSCGTHTDPEKAFNFIASSLRPKRVEKRIVLRNYELEEY</sequence>
<dbReference type="GO" id="GO:0004014">
    <property type="term" value="F:adenosylmethionine decarboxylase activity"/>
    <property type="evidence" value="ECO:0007669"/>
    <property type="project" value="UniProtKB-UniRule"/>
</dbReference>
<evidence type="ECO:0000256" key="7">
    <source>
        <dbReference type="ARBA" id="ARBA00023317"/>
    </source>
</evidence>
<feature type="site" description="Cleavage (non-hydrolytic); by autolysis" evidence="8">
    <location>
        <begin position="70"/>
        <end position="71"/>
    </location>
</feature>
<comment type="pathway">
    <text evidence="8">Amine and polyamine biosynthesis; S-adenosylmethioninamine biosynthesis; S-adenosylmethioninamine from S-adenosyl-L-methionine: step 1/1.</text>
</comment>
<gene>
    <name evidence="10" type="primary">speD</name>
    <name evidence="8" type="synonym">speH</name>
    <name evidence="9" type="ORF">ENT99_06915</name>
    <name evidence="10" type="ORF">ENU64_04110</name>
</gene>
<evidence type="ECO:0000313" key="10">
    <source>
        <dbReference type="EMBL" id="HGT98594.1"/>
    </source>
</evidence>
<keyword evidence="7 8" id="KW-0670">Pyruvate</keyword>
<feature type="chain" id="PRO_5035344708" description="S-adenosylmethionine decarboxylase alpha chain" evidence="8">
    <location>
        <begin position="71"/>
        <end position="127"/>
    </location>
</feature>
<comment type="PTM">
    <text evidence="8">Is synthesized initially as an inactive proenzyme. Formation of the active enzyme involves a self-maturation process in which the active site pyruvoyl group is generated from an internal serine residue via an autocatalytic post-translational modification. Two non-identical subunits are generated from the proenzyme in this reaction, and the pyruvate is formed at the N-terminus of the alpha chain, which is derived from the carboxyl end of the proenzyme. The post-translation cleavage follows an unusual pathway, termed non-hydrolytic serinolysis, in which the side chain hydroxyl group of the serine supplies its oxygen atom to form the C-terminus of the beta chain, while the remainder of the serine residue undergoes an oxidative deamination to produce ammonia and the pyruvoyl group blocking the N-terminus of the alpha chain.</text>
</comment>
<dbReference type="HAMAP" id="MF_00464">
    <property type="entry name" value="AdoMetDC_1"/>
    <property type="match status" value="1"/>
</dbReference>
<dbReference type="Gene3D" id="3.60.90.10">
    <property type="entry name" value="S-adenosylmethionine decarboxylase"/>
    <property type="match status" value="1"/>
</dbReference>
<dbReference type="GO" id="GO:0008295">
    <property type="term" value="P:spermidine biosynthetic process"/>
    <property type="evidence" value="ECO:0007669"/>
    <property type="project" value="UniProtKB-UniRule"/>
</dbReference>
<reference evidence="10" key="1">
    <citation type="journal article" date="2020" name="mSystems">
        <title>Genome- and Community-Level Interaction Insights into Carbon Utilization and Element Cycling Functions of Hydrothermarchaeota in Hydrothermal Sediment.</title>
        <authorList>
            <person name="Zhou Z."/>
            <person name="Liu Y."/>
            <person name="Xu W."/>
            <person name="Pan J."/>
            <person name="Luo Z.H."/>
            <person name="Li M."/>
        </authorList>
    </citation>
    <scope>NUCLEOTIDE SEQUENCE [LARGE SCALE GENOMIC DNA]</scope>
    <source>
        <strain evidence="9">SpSt-629</strain>
        <strain evidence="10">SpSt-688</strain>
    </source>
</reference>
<name>A0A7J3MYI0_9CREN</name>
<dbReference type="AlphaFoldDB" id="A0A7J3MYI0"/>
<dbReference type="PANTHER" id="PTHR33866:SF2">
    <property type="entry name" value="S-ADENOSYLMETHIONINE DECARBOXYLASE PROENZYME"/>
    <property type="match status" value="1"/>
</dbReference>
<dbReference type="EMBL" id="DTAU01000132">
    <property type="protein sequence ID" value="HFQ79406.1"/>
    <property type="molecule type" value="Genomic_DNA"/>
</dbReference>
<dbReference type="Pfam" id="PF02675">
    <property type="entry name" value="AdoMet_dc"/>
    <property type="match status" value="1"/>
</dbReference>
<keyword evidence="5 8" id="KW-0456">Lyase</keyword>
<evidence type="ECO:0000256" key="5">
    <source>
        <dbReference type="ARBA" id="ARBA00023239"/>
    </source>
</evidence>
<evidence type="ECO:0000256" key="1">
    <source>
        <dbReference type="ARBA" id="ARBA00022793"/>
    </source>
</evidence>
<dbReference type="InterPro" id="IPR016067">
    <property type="entry name" value="S-AdoMet_deCO2ase_core"/>
</dbReference>
<evidence type="ECO:0000256" key="3">
    <source>
        <dbReference type="ARBA" id="ARBA00023115"/>
    </source>
</evidence>
<evidence type="ECO:0000256" key="6">
    <source>
        <dbReference type="ARBA" id="ARBA00023270"/>
    </source>
</evidence>
<feature type="active site" description="Proton donor; for catalytic activity" evidence="8">
    <location>
        <position position="91"/>
    </location>
</feature>
<feature type="active site" description="Schiff-base intermediate with substrate; via pyruvic acid" evidence="8">
    <location>
        <position position="71"/>
    </location>
</feature>
<comment type="function">
    <text evidence="8">Catalyzes the decarboxylation of S-adenosylmethionine to S-adenosylmethioninamine (dcAdoMet), the propylamine donor required for the synthesis of the polyamines spermine and spermidine from the diamine putrescine.</text>
</comment>
<dbReference type="SUPFAM" id="SSF56276">
    <property type="entry name" value="S-adenosylmethionine decarboxylase"/>
    <property type="match status" value="1"/>
</dbReference>
<dbReference type="NCBIfam" id="TIGR03330">
    <property type="entry name" value="SAM_DCase_Bsu"/>
    <property type="match status" value="1"/>
</dbReference>